<organism evidence="1 2">
    <name type="scientific">Rhizobium lentis</name>
    <dbReference type="NCBI Taxonomy" id="1138194"/>
    <lineage>
        <taxon>Bacteria</taxon>
        <taxon>Pseudomonadati</taxon>
        <taxon>Pseudomonadota</taxon>
        <taxon>Alphaproteobacteria</taxon>
        <taxon>Hyphomicrobiales</taxon>
        <taxon>Rhizobiaceae</taxon>
        <taxon>Rhizobium/Agrobacterium group</taxon>
        <taxon>Rhizobium</taxon>
    </lineage>
</organism>
<gene>
    <name evidence="1" type="ORF">GGI59_003391</name>
</gene>
<protein>
    <submittedName>
        <fullName evidence="1">Uncharacterized protein</fullName>
    </submittedName>
</protein>
<dbReference type="EMBL" id="JACHBC010000006">
    <property type="protein sequence ID" value="MBB5561715.1"/>
    <property type="molecule type" value="Genomic_DNA"/>
</dbReference>
<proteinExistence type="predicted"/>
<comment type="caution">
    <text evidence="1">The sequence shown here is derived from an EMBL/GenBank/DDBJ whole genome shotgun (WGS) entry which is preliminary data.</text>
</comment>
<keyword evidence="2" id="KW-1185">Reference proteome</keyword>
<accession>A0A7W8UPC3</accession>
<reference evidence="1 2" key="1">
    <citation type="submission" date="2020-08" db="EMBL/GenBank/DDBJ databases">
        <title>Genomic Encyclopedia of Type Strains, Phase IV (KMG-V): Genome sequencing to study the core and pangenomes of soil and plant-associated prokaryotes.</title>
        <authorList>
            <person name="Whitman W."/>
        </authorList>
    </citation>
    <scope>NUCLEOTIDE SEQUENCE [LARGE SCALE GENOMIC DNA]</scope>
    <source>
        <strain evidence="1 2">SEMIA 4034</strain>
    </source>
</reference>
<dbReference type="Proteomes" id="UP000528824">
    <property type="component" value="Unassembled WGS sequence"/>
</dbReference>
<name>A0A7W8UPC3_9HYPH</name>
<evidence type="ECO:0000313" key="1">
    <source>
        <dbReference type="EMBL" id="MBB5561715.1"/>
    </source>
</evidence>
<dbReference type="AlphaFoldDB" id="A0A7W8UPC3"/>
<sequence length="35" mass="4119">MKHYHIRLTDEAELDLVRIYGFVRRKSASATVARD</sequence>
<evidence type="ECO:0000313" key="2">
    <source>
        <dbReference type="Proteomes" id="UP000528824"/>
    </source>
</evidence>